<gene>
    <name evidence="1" type="ORF">EYS09_09290</name>
</gene>
<dbReference type="AlphaFoldDB" id="A0A4Q9HXI9"/>
<comment type="caution">
    <text evidence="1">The sequence shown here is derived from an EMBL/GenBank/DDBJ whole genome shotgun (WGS) entry which is preliminary data.</text>
</comment>
<accession>A0A4Q9HXI9</accession>
<dbReference type="Gene3D" id="1.25.10.10">
    <property type="entry name" value="Leucine-rich Repeat Variant"/>
    <property type="match status" value="2"/>
</dbReference>
<sequence>MGSSEARAGESAAVRLGRGAPLPDVLDSADAAAWIGLDIGVRHVASYHPELLSALRKIGGRQLGRDRDAALSEIRDQVELLDESGLVLALCHRNGAVRKAALSRAAEYPALAPLIVIRGADWAPPVRDRAQRLLREILPRRTAEETAALAPLLLRVGDRDRGVFGVGLLRETLHQAPHRRLAPLLTHPDRAVRRFAHRIAVAERVLSPAELARTAAGDPDTVVQNLCAEAALASMGADAYEEVLDALLTARNPRTRSAGVTALRRAGRPAAARPFLTDRSALVRACARYVLRQYGTDPRPLYRSWCAHPDDAALPPGAPIGLAECGARTDAELLWPLIAHPASRVRARAVAGLRTLDVADPDRLRPLLEDPSPAVARETATALLPSAARLSAPWLRQLLAPHRPRHTRLAAFRLLDAQGGIPQLRAAVALLDDPDDKLRTRAGQSVRRLLPPAGMPRGDAEAAALLERCEHLFSAHVLRRHKWQLGLAG</sequence>
<evidence type="ECO:0000313" key="1">
    <source>
        <dbReference type="EMBL" id="TBO59957.1"/>
    </source>
</evidence>
<dbReference type="EMBL" id="SIXH01000058">
    <property type="protein sequence ID" value="TBO59957.1"/>
    <property type="molecule type" value="Genomic_DNA"/>
</dbReference>
<evidence type="ECO:0000313" key="2">
    <source>
        <dbReference type="Proteomes" id="UP000292452"/>
    </source>
</evidence>
<dbReference type="SUPFAM" id="SSF48371">
    <property type="entry name" value="ARM repeat"/>
    <property type="match status" value="1"/>
</dbReference>
<name>A0A4Q9HXI9_STRKA</name>
<protein>
    <recommendedName>
        <fullName evidence="3">HEAT repeat domain-containing protein</fullName>
    </recommendedName>
</protein>
<proteinExistence type="predicted"/>
<reference evidence="1 2" key="1">
    <citation type="submission" date="2019-02" db="EMBL/GenBank/DDBJ databases">
        <title>Draft Genome Sequence of Streptomyces sp. AM-2504, identified by 16S rRNA comparative analysis as a Streptomyces Kasugaensis strain.</title>
        <authorList>
            <person name="Napolioni V."/>
            <person name="Giuliodori A.M."/>
            <person name="Spurio R."/>
            <person name="Fabbretti A."/>
        </authorList>
    </citation>
    <scope>NUCLEOTIDE SEQUENCE [LARGE SCALE GENOMIC DNA]</scope>
    <source>
        <strain evidence="1 2">AM-2504</strain>
    </source>
</reference>
<dbReference type="InterPro" id="IPR011989">
    <property type="entry name" value="ARM-like"/>
</dbReference>
<dbReference type="RefSeq" id="WP_131122862.1">
    <property type="nucleotide sequence ID" value="NZ_SIXH01000058.1"/>
</dbReference>
<dbReference type="Proteomes" id="UP000292452">
    <property type="component" value="Unassembled WGS sequence"/>
</dbReference>
<evidence type="ECO:0008006" key="3">
    <source>
        <dbReference type="Google" id="ProtNLM"/>
    </source>
</evidence>
<organism evidence="1 2">
    <name type="scientific">Streptomyces kasugaensis</name>
    <dbReference type="NCBI Taxonomy" id="1946"/>
    <lineage>
        <taxon>Bacteria</taxon>
        <taxon>Bacillati</taxon>
        <taxon>Actinomycetota</taxon>
        <taxon>Actinomycetes</taxon>
        <taxon>Kitasatosporales</taxon>
        <taxon>Streptomycetaceae</taxon>
        <taxon>Streptomyces</taxon>
    </lineage>
</organism>
<keyword evidence="2" id="KW-1185">Reference proteome</keyword>
<dbReference type="InterPro" id="IPR016024">
    <property type="entry name" value="ARM-type_fold"/>
</dbReference>